<accession>A0ABW1JJC7</accession>
<gene>
    <name evidence="2" type="ORF">ACFQDO_17050</name>
</gene>
<dbReference type="Gene3D" id="3.10.310.70">
    <property type="match status" value="1"/>
</dbReference>
<dbReference type="CDD" id="cd01300">
    <property type="entry name" value="YtcJ_like"/>
    <property type="match status" value="1"/>
</dbReference>
<sequence length="543" mass="57259">MADLVLHGGVVFDGEKVLPGATAVAVRDGRVLAVGSDDEVRAAVGDATEVVDLAGRLVLPGFTDAHVHPVQGGVERLGCDLTGATGAADTLDRVRRFADAHPELDWIVGGGWLKEYFAAGLPTAAALDQAVPDRPVMLRDNSHHAVWVNSEALRRAGVAPSQLPDPGHVGTLHEEEMDLVAAHVPDETLDEQVAGLLEAQRYLHGLGVTGWQDAIVGAYAGHPDPTAAYLAVAARGLLTARVTGALWFPRGTTAERLPDVVADLVRRRSDVAAAVPDGRFRAGTVKVMQDGVVESRTAGLVEPYVELPGCACEPRSGLSYVDPQVLRDAAVLLSRNGFQLHVHAIGDRAVRESLDALEAALADPDAVPDLRHHVAHLQVVDPVDVPRFAALGVTANCQALWACHEAAMDDLNIPILGPVRSSWQYPFASLVRTGAALAMGSDWPVSTPDPLAAIEVAVTRREPGGDRPALLPDEALDVVTALSAYTLGSARVTHRDDGGRVAAGALADLVVLDRDVTAVPPDEISGVQVDLTLVDGRLVWERS</sequence>
<dbReference type="SUPFAM" id="SSF51556">
    <property type="entry name" value="Metallo-dependent hydrolases"/>
    <property type="match status" value="1"/>
</dbReference>
<dbReference type="RefSeq" id="WP_345717383.1">
    <property type="nucleotide sequence ID" value="NZ_BAABFP010000007.1"/>
</dbReference>
<feature type="domain" description="Amidohydrolase 3" evidence="1">
    <location>
        <begin position="49"/>
        <end position="539"/>
    </location>
</feature>
<dbReference type="SUPFAM" id="SSF51338">
    <property type="entry name" value="Composite domain of metallo-dependent hydrolases"/>
    <property type="match status" value="1"/>
</dbReference>
<evidence type="ECO:0000313" key="3">
    <source>
        <dbReference type="Proteomes" id="UP001596189"/>
    </source>
</evidence>
<name>A0ABW1JJC7_9ACTN</name>
<organism evidence="2 3">
    <name type="scientific">Angustibacter luteus</name>
    <dbReference type="NCBI Taxonomy" id="658456"/>
    <lineage>
        <taxon>Bacteria</taxon>
        <taxon>Bacillati</taxon>
        <taxon>Actinomycetota</taxon>
        <taxon>Actinomycetes</taxon>
        <taxon>Kineosporiales</taxon>
        <taxon>Kineosporiaceae</taxon>
    </lineage>
</organism>
<evidence type="ECO:0000259" key="1">
    <source>
        <dbReference type="Pfam" id="PF07969"/>
    </source>
</evidence>
<proteinExistence type="predicted"/>
<dbReference type="InterPro" id="IPR013108">
    <property type="entry name" value="Amidohydro_3"/>
</dbReference>
<evidence type="ECO:0000313" key="2">
    <source>
        <dbReference type="EMBL" id="MFC6008844.1"/>
    </source>
</evidence>
<dbReference type="Proteomes" id="UP001596189">
    <property type="component" value="Unassembled WGS sequence"/>
</dbReference>
<dbReference type="EC" id="3.5.-.-" evidence="2"/>
<dbReference type="InterPro" id="IPR011059">
    <property type="entry name" value="Metal-dep_hydrolase_composite"/>
</dbReference>
<protein>
    <submittedName>
        <fullName evidence="2">Amidohydrolase</fullName>
        <ecNumber evidence="2">3.5.-.-</ecNumber>
    </submittedName>
</protein>
<keyword evidence="2" id="KW-0378">Hydrolase</keyword>
<dbReference type="GO" id="GO:0016787">
    <property type="term" value="F:hydrolase activity"/>
    <property type="evidence" value="ECO:0007669"/>
    <property type="project" value="UniProtKB-KW"/>
</dbReference>
<dbReference type="PANTHER" id="PTHR22642:SF2">
    <property type="entry name" value="PROTEIN LONG AFTER FAR-RED 3"/>
    <property type="match status" value="1"/>
</dbReference>
<dbReference type="EMBL" id="JBHSRD010000008">
    <property type="protein sequence ID" value="MFC6008844.1"/>
    <property type="molecule type" value="Genomic_DNA"/>
</dbReference>
<dbReference type="InterPro" id="IPR033932">
    <property type="entry name" value="YtcJ-like"/>
</dbReference>
<dbReference type="Pfam" id="PF07969">
    <property type="entry name" value="Amidohydro_3"/>
    <property type="match status" value="1"/>
</dbReference>
<keyword evidence="3" id="KW-1185">Reference proteome</keyword>
<reference evidence="3" key="1">
    <citation type="journal article" date="2019" name="Int. J. Syst. Evol. Microbiol.">
        <title>The Global Catalogue of Microorganisms (GCM) 10K type strain sequencing project: providing services to taxonomists for standard genome sequencing and annotation.</title>
        <authorList>
            <consortium name="The Broad Institute Genomics Platform"/>
            <consortium name="The Broad Institute Genome Sequencing Center for Infectious Disease"/>
            <person name="Wu L."/>
            <person name="Ma J."/>
        </authorList>
    </citation>
    <scope>NUCLEOTIDE SEQUENCE [LARGE SCALE GENOMIC DNA]</scope>
    <source>
        <strain evidence="3">KACC 14249</strain>
    </source>
</reference>
<dbReference type="InterPro" id="IPR032466">
    <property type="entry name" value="Metal_Hydrolase"/>
</dbReference>
<dbReference type="Gene3D" id="3.20.20.140">
    <property type="entry name" value="Metal-dependent hydrolases"/>
    <property type="match status" value="1"/>
</dbReference>
<dbReference type="PANTHER" id="PTHR22642">
    <property type="entry name" value="IMIDAZOLONEPROPIONASE"/>
    <property type="match status" value="1"/>
</dbReference>
<comment type="caution">
    <text evidence="2">The sequence shown here is derived from an EMBL/GenBank/DDBJ whole genome shotgun (WGS) entry which is preliminary data.</text>
</comment>
<dbReference type="Gene3D" id="2.30.40.10">
    <property type="entry name" value="Urease, subunit C, domain 1"/>
    <property type="match status" value="1"/>
</dbReference>